<dbReference type="InterPro" id="IPR023416">
    <property type="entry name" value="Transthyretin/HIU_hydrolase_d"/>
</dbReference>
<accession>A0A6J3MCV1</accession>
<evidence type="ECO:0000256" key="6">
    <source>
        <dbReference type="ARBA" id="ARBA00022801"/>
    </source>
</evidence>
<keyword evidence="9" id="KW-1185">Reference proteome</keyword>
<gene>
    <name evidence="10" type="ORF">K489DRAFT_377966</name>
</gene>
<feature type="domain" description="Transthyretin/hydroxyisourate hydrolase" evidence="8">
    <location>
        <begin position="9"/>
        <end position="131"/>
    </location>
</feature>
<dbReference type="PANTHER" id="PTHR10395">
    <property type="entry name" value="URICASE AND TRANSTHYRETIN-RELATED"/>
    <property type="match status" value="1"/>
</dbReference>
<dbReference type="Gene3D" id="2.60.40.180">
    <property type="entry name" value="Transthyretin/hydroxyisourate hydrolase domain"/>
    <property type="match status" value="1"/>
</dbReference>
<dbReference type="GeneID" id="54362084"/>
<name>A0A6J3MCV1_9PEZI</name>
<comment type="catalytic activity">
    <reaction evidence="1 7">
        <text>5-hydroxyisourate + H2O = 5-hydroxy-2-oxo-4-ureido-2,5-dihydro-1H-imidazole-5-carboxylate + H(+)</text>
        <dbReference type="Rhea" id="RHEA:23736"/>
        <dbReference type="ChEBI" id="CHEBI:15377"/>
        <dbReference type="ChEBI" id="CHEBI:15378"/>
        <dbReference type="ChEBI" id="CHEBI:18072"/>
        <dbReference type="ChEBI" id="CHEBI:58639"/>
        <dbReference type="EC" id="3.5.2.17"/>
    </reaction>
</comment>
<reference evidence="10" key="2">
    <citation type="submission" date="2020-04" db="EMBL/GenBank/DDBJ databases">
        <authorList>
            <consortium name="NCBI Genome Project"/>
        </authorList>
    </citation>
    <scope>NUCLEOTIDE SEQUENCE</scope>
    <source>
        <strain evidence="10">CBS 342.82</strain>
    </source>
</reference>
<reference evidence="10" key="3">
    <citation type="submission" date="2025-08" db="UniProtKB">
        <authorList>
            <consortium name="RefSeq"/>
        </authorList>
    </citation>
    <scope>IDENTIFICATION</scope>
    <source>
        <strain evidence="10">CBS 342.82</strain>
    </source>
</reference>
<protein>
    <recommendedName>
        <fullName evidence="7">5-hydroxyisourate hydrolase</fullName>
        <shortName evidence="7">HIU hydrolase</shortName>
        <shortName evidence="7">HIUHase</shortName>
        <ecNumber evidence="7">3.5.2.17</ecNumber>
    </recommendedName>
</protein>
<dbReference type="AlphaFoldDB" id="A0A6J3MCV1"/>
<evidence type="ECO:0000256" key="3">
    <source>
        <dbReference type="ARBA" id="ARBA00009850"/>
    </source>
</evidence>
<evidence type="ECO:0000256" key="7">
    <source>
        <dbReference type="RuleBase" id="RU361270"/>
    </source>
</evidence>
<sequence>MAESTKPFITCHVLDTSAGRPAAGIETKLRLVFPAEAATVSWSGVTDKDGRVTAWTAPASKELNDFVTDLKKNLFEDEQMVWALTFATEAYFGRGKAFWPEVELKFSASRDEDHYHVPLLLSPWSFTTYRGS</sequence>
<dbReference type="Proteomes" id="UP000504637">
    <property type="component" value="Unplaced"/>
</dbReference>
<dbReference type="InterPro" id="IPR014306">
    <property type="entry name" value="Hydroxyisourate_hydrolase"/>
</dbReference>
<keyword evidence="5 7" id="KW-0659">Purine metabolism</keyword>
<evidence type="ECO:0000256" key="2">
    <source>
        <dbReference type="ARBA" id="ARBA00002704"/>
    </source>
</evidence>
<evidence type="ECO:0000313" key="10">
    <source>
        <dbReference type="RefSeq" id="XP_033462455.1"/>
    </source>
</evidence>
<dbReference type="OrthoDB" id="10265230at2759"/>
<organism evidence="10">
    <name type="scientific">Dissoconium aciculare CBS 342.82</name>
    <dbReference type="NCBI Taxonomy" id="1314786"/>
    <lineage>
        <taxon>Eukaryota</taxon>
        <taxon>Fungi</taxon>
        <taxon>Dikarya</taxon>
        <taxon>Ascomycota</taxon>
        <taxon>Pezizomycotina</taxon>
        <taxon>Dothideomycetes</taxon>
        <taxon>Dothideomycetidae</taxon>
        <taxon>Mycosphaerellales</taxon>
        <taxon>Dissoconiaceae</taxon>
        <taxon>Dissoconium</taxon>
    </lineage>
</organism>
<comment type="function">
    <text evidence="2">Catalyzes the hydrolysis of 5-hydroxyisourate (HIU) to 2-oxo-4-hydroxy-4-carboxy-5-ureidoimidazoline (OHCU).</text>
</comment>
<proteinExistence type="inferred from homology"/>
<evidence type="ECO:0000256" key="5">
    <source>
        <dbReference type="ARBA" id="ARBA00022631"/>
    </source>
</evidence>
<dbReference type="PANTHER" id="PTHR10395:SF7">
    <property type="entry name" value="5-HYDROXYISOURATE HYDROLASE"/>
    <property type="match status" value="1"/>
</dbReference>
<evidence type="ECO:0000256" key="4">
    <source>
        <dbReference type="ARBA" id="ARBA00011881"/>
    </source>
</evidence>
<dbReference type="SUPFAM" id="SSF49472">
    <property type="entry name" value="Transthyretin (synonym: prealbumin)"/>
    <property type="match status" value="1"/>
</dbReference>
<evidence type="ECO:0000313" key="9">
    <source>
        <dbReference type="Proteomes" id="UP000504637"/>
    </source>
</evidence>
<dbReference type="EC" id="3.5.2.17" evidence="7"/>
<dbReference type="InterPro" id="IPR023419">
    <property type="entry name" value="Transthyretin_CS"/>
</dbReference>
<evidence type="ECO:0000259" key="8">
    <source>
        <dbReference type="Pfam" id="PF00576"/>
    </source>
</evidence>
<keyword evidence="6 7" id="KW-0378">Hydrolase</keyword>
<dbReference type="GO" id="GO:0033971">
    <property type="term" value="F:hydroxyisourate hydrolase activity"/>
    <property type="evidence" value="ECO:0007669"/>
    <property type="project" value="UniProtKB-EC"/>
</dbReference>
<evidence type="ECO:0000256" key="1">
    <source>
        <dbReference type="ARBA" id="ARBA00001043"/>
    </source>
</evidence>
<dbReference type="Pfam" id="PF00576">
    <property type="entry name" value="Transthyretin"/>
    <property type="match status" value="1"/>
</dbReference>
<reference evidence="10" key="1">
    <citation type="submission" date="2020-01" db="EMBL/GenBank/DDBJ databases">
        <authorList>
            <consortium name="DOE Joint Genome Institute"/>
            <person name="Haridas S."/>
            <person name="Albert R."/>
            <person name="Binder M."/>
            <person name="Bloem J."/>
            <person name="Labutti K."/>
            <person name="Salamov A."/>
            <person name="Andreopoulos B."/>
            <person name="Baker S.E."/>
            <person name="Barry K."/>
            <person name="Bills G."/>
            <person name="Bluhm B.H."/>
            <person name="Cannon C."/>
            <person name="Castanera R."/>
            <person name="Culley D.E."/>
            <person name="Daum C."/>
            <person name="Ezra D."/>
            <person name="Gonzalez J.B."/>
            <person name="Henrissat B."/>
            <person name="Kuo A."/>
            <person name="Liang C."/>
            <person name="Lipzen A."/>
            <person name="Lutzoni F."/>
            <person name="Magnuson J."/>
            <person name="Mondo S."/>
            <person name="Nolan M."/>
            <person name="Ohm R."/>
            <person name="Pangilinan J."/>
            <person name="Park H.-J."/>
            <person name="Ramirez L."/>
            <person name="Alfaro M."/>
            <person name="Sun H."/>
            <person name="Tritt A."/>
            <person name="Yoshinaga Y."/>
            <person name="Zwiers L.-H."/>
            <person name="Turgeon B.G."/>
            <person name="Goodwin S.B."/>
            <person name="Spatafora J.W."/>
            <person name="Crous P.W."/>
            <person name="Grigoriev I.V."/>
        </authorList>
    </citation>
    <scope>NUCLEOTIDE SEQUENCE</scope>
    <source>
        <strain evidence="10">CBS 342.82</strain>
    </source>
</reference>
<comment type="similarity">
    <text evidence="3 7">Belongs to the transthyretin family. 5-hydroxyisourate hydrolase subfamily.</text>
</comment>
<dbReference type="PROSITE" id="PS00769">
    <property type="entry name" value="TRANSTHYRETIN_2"/>
    <property type="match status" value="1"/>
</dbReference>
<comment type="subunit">
    <text evidence="4 7">Homotetramer.</text>
</comment>
<dbReference type="RefSeq" id="XP_033462455.1">
    <property type="nucleotide sequence ID" value="XM_033604284.1"/>
</dbReference>
<dbReference type="InterPro" id="IPR036817">
    <property type="entry name" value="Transthyretin/HIU_hydrolase_sf"/>
</dbReference>
<dbReference type="GO" id="GO:0006144">
    <property type="term" value="P:purine nucleobase metabolic process"/>
    <property type="evidence" value="ECO:0007669"/>
    <property type="project" value="UniProtKB-KW"/>
</dbReference>
<dbReference type="NCBIfam" id="TIGR02962">
    <property type="entry name" value="hdxy_isourate"/>
    <property type="match status" value="1"/>
</dbReference>